<dbReference type="OrthoDB" id="9796999at2"/>
<organism evidence="1 2">
    <name type="scientific">Lentzea tibetensis</name>
    <dbReference type="NCBI Taxonomy" id="2591470"/>
    <lineage>
        <taxon>Bacteria</taxon>
        <taxon>Bacillati</taxon>
        <taxon>Actinomycetota</taxon>
        <taxon>Actinomycetes</taxon>
        <taxon>Pseudonocardiales</taxon>
        <taxon>Pseudonocardiaceae</taxon>
        <taxon>Lentzea</taxon>
    </lineage>
</organism>
<dbReference type="Proteomes" id="UP000316639">
    <property type="component" value="Unassembled WGS sequence"/>
</dbReference>
<dbReference type="RefSeq" id="WP_146360867.1">
    <property type="nucleotide sequence ID" value="NZ_VOBR01000053.1"/>
</dbReference>
<comment type="caution">
    <text evidence="1">The sequence shown here is derived from an EMBL/GenBank/DDBJ whole genome shotgun (WGS) entry which is preliminary data.</text>
</comment>
<dbReference type="EMBL" id="VOBR01000053">
    <property type="protein sequence ID" value="TWP44283.1"/>
    <property type="molecule type" value="Genomic_DNA"/>
</dbReference>
<reference evidence="1 2" key="1">
    <citation type="submission" date="2019-07" db="EMBL/GenBank/DDBJ databases">
        <title>Lentzea xizangensis sp. nov., isolated from Qinghai-Tibetan Plateau Soils.</title>
        <authorList>
            <person name="Huang J."/>
        </authorList>
    </citation>
    <scope>NUCLEOTIDE SEQUENCE [LARGE SCALE GENOMIC DNA]</scope>
    <source>
        <strain evidence="1 2">FXJ1.1311</strain>
    </source>
</reference>
<evidence type="ECO:0008006" key="3">
    <source>
        <dbReference type="Google" id="ProtNLM"/>
    </source>
</evidence>
<gene>
    <name evidence="1" type="ORF">FKR81_41485</name>
</gene>
<accession>A0A563EF89</accession>
<sequence length="189" mass="21252">MPGETLIFETAEVWEAWLAEHHATEREVWIKFARKGSGLPSITYDEAVEGALLYGWIDGQSRSLDEQYFLQRYTPRTARSKWSKTNCGRVEALTAAGRMKPAGLEQVSRAKADGRWDAAYAGPATIEVPADLLAALDARPAARAFFATLNSRNRYAILHRIHDAKKPETRARRIEKFVDMLADGQTIYP</sequence>
<name>A0A563EF89_9PSEU</name>
<evidence type="ECO:0000313" key="2">
    <source>
        <dbReference type="Proteomes" id="UP000316639"/>
    </source>
</evidence>
<proteinExistence type="predicted"/>
<dbReference type="AlphaFoldDB" id="A0A563EF89"/>
<dbReference type="Pfam" id="PF13376">
    <property type="entry name" value="OmdA"/>
    <property type="match status" value="1"/>
</dbReference>
<keyword evidence="2" id="KW-1185">Reference proteome</keyword>
<protein>
    <recommendedName>
        <fullName evidence="3">Bacteriocin-protection protein</fullName>
    </recommendedName>
</protein>
<evidence type="ECO:0000313" key="1">
    <source>
        <dbReference type="EMBL" id="TWP44283.1"/>
    </source>
</evidence>